<dbReference type="SUPFAM" id="SSF49464">
    <property type="entry name" value="Carboxypeptidase regulatory domain-like"/>
    <property type="match status" value="1"/>
</dbReference>
<comment type="caution">
    <text evidence="2">The sequence shown here is derived from an EMBL/GenBank/DDBJ whole genome shotgun (WGS) entry which is preliminary data.</text>
</comment>
<dbReference type="InterPro" id="IPR025275">
    <property type="entry name" value="DUF4015"/>
</dbReference>
<evidence type="ECO:0000313" key="2">
    <source>
        <dbReference type="EMBL" id="MDR6539118.1"/>
    </source>
</evidence>
<evidence type="ECO:0000313" key="3">
    <source>
        <dbReference type="Proteomes" id="UP001184230"/>
    </source>
</evidence>
<dbReference type="InterPro" id="IPR017853">
    <property type="entry name" value="GH"/>
</dbReference>
<keyword evidence="3" id="KW-1185">Reference proteome</keyword>
<dbReference type="Gene3D" id="2.60.40.1120">
    <property type="entry name" value="Carboxypeptidase-like, regulatory domain"/>
    <property type="match status" value="1"/>
</dbReference>
<evidence type="ECO:0000259" key="1">
    <source>
        <dbReference type="Pfam" id="PF13200"/>
    </source>
</evidence>
<proteinExistence type="predicted"/>
<organism evidence="2 3">
    <name type="scientific">Variovorax soli</name>
    <dbReference type="NCBI Taxonomy" id="376815"/>
    <lineage>
        <taxon>Bacteria</taxon>
        <taxon>Pseudomonadati</taxon>
        <taxon>Pseudomonadota</taxon>
        <taxon>Betaproteobacteria</taxon>
        <taxon>Burkholderiales</taxon>
        <taxon>Comamonadaceae</taxon>
        <taxon>Variovorax</taxon>
    </lineage>
</organism>
<name>A0ABU1NKX6_9BURK</name>
<dbReference type="Pfam" id="PF13200">
    <property type="entry name" value="DUF4015"/>
    <property type="match status" value="1"/>
</dbReference>
<dbReference type="Proteomes" id="UP001184230">
    <property type="component" value="Unassembled WGS sequence"/>
</dbReference>
<sequence length="421" mass="46708">MNNLLLRVLVLVGLWSVVFGACALEGVVRDAATGRPIANASVVADDELRSTDGRGRFDFGAGFDAATVSARAVGYVRNHQAVQGVVPLELVLTPLRPKALYLSVYGVGSAALRRDALKLIEETELNALVIDVKGDRGLVPYRSAALASSGLAQTIVTVADMPALMQSLQERGLYLIARIVVFKDEPLAMSHPQWAVHDTHGAVWKDREGLPWIDPFRREAWERSLALAEEAARLGFDEIQFDYLRFPDATGLVFSEPDTEAARVAAIDGFLDAARRRLLRYNVFVAADIFGYVAWNSNDTHIGQQLESIAQHVDYLSPMLYPSGFTFGIPGHRDPVAAPYDIVRHSLERAQQRTGLPGVRFRPWLQVFRDYAFDRRAFGEREIRQQIEAADAAATDGWMLWNPHNRYGDEGLDPEPLRSTP</sequence>
<reference evidence="2 3" key="1">
    <citation type="submission" date="2023-07" db="EMBL/GenBank/DDBJ databases">
        <title>Sorghum-associated microbial communities from plants grown in Nebraska, USA.</title>
        <authorList>
            <person name="Schachtman D."/>
        </authorList>
    </citation>
    <scope>NUCLEOTIDE SEQUENCE [LARGE SCALE GENOMIC DNA]</scope>
    <source>
        <strain evidence="2 3">DS1781</strain>
    </source>
</reference>
<dbReference type="EMBL" id="JAVDRF010000014">
    <property type="protein sequence ID" value="MDR6539118.1"/>
    <property type="molecule type" value="Genomic_DNA"/>
</dbReference>
<dbReference type="RefSeq" id="WP_405053942.1">
    <property type="nucleotide sequence ID" value="NZ_JAVDRF010000014.1"/>
</dbReference>
<feature type="domain" description="DUF4015" evidence="1">
    <location>
        <begin position="99"/>
        <end position="407"/>
    </location>
</feature>
<dbReference type="PROSITE" id="PS51257">
    <property type="entry name" value="PROKAR_LIPOPROTEIN"/>
    <property type="match status" value="1"/>
</dbReference>
<protein>
    <recommendedName>
        <fullName evidence="1">DUF4015 domain-containing protein</fullName>
    </recommendedName>
</protein>
<dbReference type="InterPro" id="IPR008969">
    <property type="entry name" value="CarboxyPept-like_regulatory"/>
</dbReference>
<dbReference type="SUPFAM" id="SSF51445">
    <property type="entry name" value="(Trans)glycosidases"/>
    <property type="match status" value="1"/>
</dbReference>
<accession>A0ABU1NKX6</accession>
<gene>
    <name evidence="2" type="ORF">J2739_004914</name>
</gene>